<feature type="non-terminal residue" evidence="1">
    <location>
        <position position="1"/>
    </location>
</feature>
<evidence type="ECO:0000313" key="2">
    <source>
        <dbReference type="Proteomes" id="UP000789525"/>
    </source>
</evidence>
<comment type="caution">
    <text evidence="1">The sequence shown here is derived from an EMBL/GenBank/DDBJ whole genome shotgun (WGS) entry which is preliminary data.</text>
</comment>
<proteinExistence type="predicted"/>
<reference evidence="1" key="1">
    <citation type="submission" date="2021-06" db="EMBL/GenBank/DDBJ databases">
        <authorList>
            <person name="Kallberg Y."/>
            <person name="Tangrot J."/>
            <person name="Rosling A."/>
        </authorList>
    </citation>
    <scope>NUCLEOTIDE SEQUENCE</scope>
    <source>
        <strain evidence="1">CL356</strain>
    </source>
</reference>
<sequence length="192" mass="21086">GVQDSDHHSPSQALSQDTHGDEHEEQTDFEGTSQMGSTPLSTEDIHTILSTPFAPGPGNPLFGCFETMEEDLDIEALPTSIPETSPLRRKAAFWTNFPFANTELLDLLLTEPEPEQGDDQCLNLSNLLNSPLFGSPKQVRGRSEPLEDDEAQRPAKRARAEDTATSPSSNYTDRVHIKSSMGKRTHGAGTRR</sequence>
<protein>
    <submittedName>
        <fullName evidence="1">12926_t:CDS:1</fullName>
    </submittedName>
</protein>
<dbReference type="Proteomes" id="UP000789525">
    <property type="component" value="Unassembled WGS sequence"/>
</dbReference>
<dbReference type="EMBL" id="CAJVPT010022850">
    <property type="protein sequence ID" value="CAG8662183.1"/>
    <property type="molecule type" value="Genomic_DNA"/>
</dbReference>
<evidence type="ECO:0000313" key="1">
    <source>
        <dbReference type="EMBL" id="CAG8662183.1"/>
    </source>
</evidence>
<keyword evidence="2" id="KW-1185">Reference proteome</keyword>
<organism evidence="1 2">
    <name type="scientific">Acaulospora colombiana</name>
    <dbReference type="NCBI Taxonomy" id="27376"/>
    <lineage>
        <taxon>Eukaryota</taxon>
        <taxon>Fungi</taxon>
        <taxon>Fungi incertae sedis</taxon>
        <taxon>Mucoromycota</taxon>
        <taxon>Glomeromycotina</taxon>
        <taxon>Glomeromycetes</taxon>
        <taxon>Diversisporales</taxon>
        <taxon>Acaulosporaceae</taxon>
        <taxon>Acaulospora</taxon>
    </lineage>
</organism>
<gene>
    <name evidence="1" type="ORF">ACOLOM_LOCUS8631</name>
</gene>
<name>A0ACA9NNL5_9GLOM</name>
<accession>A0ACA9NNL5</accession>